<organism evidence="1 2">
    <name type="scientific">Nesidiocoris tenuis</name>
    <dbReference type="NCBI Taxonomy" id="355587"/>
    <lineage>
        <taxon>Eukaryota</taxon>
        <taxon>Metazoa</taxon>
        <taxon>Ecdysozoa</taxon>
        <taxon>Arthropoda</taxon>
        <taxon>Hexapoda</taxon>
        <taxon>Insecta</taxon>
        <taxon>Pterygota</taxon>
        <taxon>Neoptera</taxon>
        <taxon>Paraneoptera</taxon>
        <taxon>Hemiptera</taxon>
        <taxon>Heteroptera</taxon>
        <taxon>Panheteroptera</taxon>
        <taxon>Cimicomorpha</taxon>
        <taxon>Miridae</taxon>
        <taxon>Dicyphina</taxon>
        <taxon>Nesidiocoris</taxon>
    </lineage>
</organism>
<dbReference type="EMBL" id="CADCXU010019560">
    <property type="protein sequence ID" value="CAB0007804.1"/>
    <property type="molecule type" value="Genomic_DNA"/>
</dbReference>
<name>A0A6H5GXT7_9HEMI</name>
<keyword evidence="2" id="KW-1185">Reference proteome</keyword>
<gene>
    <name evidence="1" type="ORF">NTEN_LOCUS13058</name>
</gene>
<sequence>MKSNETPCRENYGLLRLRVCEDGDPEGRVEGDEARPSGWAAPGVKTTPYAYPIRHRNSSAIGSERTSGMFLPTCGTVLGGGAELRCAPSERSRSIMLRADRVKPAVARPGPSRIPPEPPIRFLFLNQQYRISPDNFLYKHEIKNI</sequence>
<protein>
    <submittedName>
        <fullName evidence="1">Uncharacterized protein</fullName>
    </submittedName>
</protein>
<dbReference type="Proteomes" id="UP000479000">
    <property type="component" value="Unassembled WGS sequence"/>
</dbReference>
<accession>A0A6H5GXT7</accession>
<proteinExistence type="predicted"/>
<reference evidence="1 2" key="1">
    <citation type="submission" date="2020-02" db="EMBL/GenBank/DDBJ databases">
        <authorList>
            <person name="Ferguson B K."/>
        </authorList>
    </citation>
    <scope>NUCLEOTIDE SEQUENCE [LARGE SCALE GENOMIC DNA]</scope>
</reference>
<evidence type="ECO:0000313" key="1">
    <source>
        <dbReference type="EMBL" id="CAB0007804.1"/>
    </source>
</evidence>
<dbReference type="AlphaFoldDB" id="A0A6H5GXT7"/>
<evidence type="ECO:0000313" key="2">
    <source>
        <dbReference type="Proteomes" id="UP000479000"/>
    </source>
</evidence>